<keyword evidence="1" id="KW-0677">Repeat</keyword>
<dbReference type="Proteomes" id="UP000614601">
    <property type="component" value="Unassembled WGS sequence"/>
</dbReference>
<organism evidence="4 5">
    <name type="scientific">Bursaphelenchus okinawaensis</name>
    <dbReference type="NCBI Taxonomy" id="465554"/>
    <lineage>
        <taxon>Eukaryota</taxon>
        <taxon>Metazoa</taxon>
        <taxon>Ecdysozoa</taxon>
        <taxon>Nematoda</taxon>
        <taxon>Chromadorea</taxon>
        <taxon>Rhabditida</taxon>
        <taxon>Tylenchina</taxon>
        <taxon>Tylenchomorpha</taxon>
        <taxon>Aphelenchoidea</taxon>
        <taxon>Aphelenchoididae</taxon>
        <taxon>Bursaphelenchus</taxon>
    </lineage>
</organism>
<feature type="repeat" description="ANK" evidence="3">
    <location>
        <begin position="49"/>
        <end position="71"/>
    </location>
</feature>
<dbReference type="EMBL" id="CAJFDH010000001">
    <property type="protein sequence ID" value="CAD5205544.1"/>
    <property type="molecule type" value="Genomic_DNA"/>
</dbReference>
<feature type="repeat" description="ANK" evidence="3">
    <location>
        <begin position="83"/>
        <end position="115"/>
    </location>
</feature>
<feature type="repeat" description="ANK" evidence="3">
    <location>
        <begin position="206"/>
        <end position="231"/>
    </location>
</feature>
<evidence type="ECO:0008006" key="6">
    <source>
        <dbReference type="Google" id="ProtNLM"/>
    </source>
</evidence>
<name>A0A811JQG2_9BILA</name>
<proteinExistence type="predicted"/>
<protein>
    <recommendedName>
        <fullName evidence="6">ANK_REP_REGION domain-containing protein</fullName>
    </recommendedName>
</protein>
<evidence type="ECO:0000313" key="5">
    <source>
        <dbReference type="Proteomes" id="UP000614601"/>
    </source>
</evidence>
<dbReference type="Pfam" id="PF12796">
    <property type="entry name" value="Ank_2"/>
    <property type="match status" value="2"/>
</dbReference>
<dbReference type="EMBL" id="CAJFCW020000001">
    <property type="protein sequence ID" value="CAG9077982.1"/>
    <property type="molecule type" value="Genomic_DNA"/>
</dbReference>
<reference evidence="4" key="1">
    <citation type="submission" date="2020-09" db="EMBL/GenBank/DDBJ databases">
        <authorList>
            <person name="Kikuchi T."/>
        </authorList>
    </citation>
    <scope>NUCLEOTIDE SEQUENCE</scope>
    <source>
        <strain evidence="4">SH1</strain>
    </source>
</reference>
<dbReference type="Gene3D" id="1.25.40.20">
    <property type="entry name" value="Ankyrin repeat-containing domain"/>
    <property type="match status" value="2"/>
</dbReference>
<accession>A0A811JQG2</accession>
<dbReference type="InterPro" id="IPR050889">
    <property type="entry name" value="Dendritic_Spine_Reg/Scaffold"/>
</dbReference>
<keyword evidence="2 3" id="KW-0040">ANK repeat</keyword>
<dbReference type="CDD" id="cd09487">
    <property type="entry name" value="SAM_superfamily"/>
    <property type="match status" value="1"/>
</dbReference>
<evidence type="ECO:0000256" key="1">
    <source>
        <dbReference type="ARBA" id="ARBA00022737"/>
    </source>
</evidence>
<evidence type="ECO:0000256" key="2">
    <source>
        <dbReference type="ARBA" id="ARBA00023043"/>
    </source>
</evidence>
<dbReference type="Pfam" id="PF13637">
    <property type="entry name" value="Ank_4"/>
    <property type="match status" value="1"/>
</dbReference>
<dbReference type="PROSITE" id="PS50297">
    <property type="entry name" value="ANK_REP_REGION"/>
    <property type="match status" value="3"/>
</dbReference>
<dbReference type="PANTHER" id="PTHR24166:SF48">
    <property type="entry name" value="PROTEIN VAPYRIN"/>
    <property type="match status" value="1"/>
</dbReference>
<dbReference type="SMART" id="SM00248">
    <property type="entry name" value="ANK"/>
    <property type="match status" value="8"/>
</dbReference>
<dbReference type="SUPFAM" id="SSF48403">
    <property type="entry name" value="Ankyrin repeat"/>
    <property type="match status" value="1"/>
</dbReference>
<dbReference type="OrthoDB" id="539213at2759"/>
<sequence>MSAEKGPEWYNERDLDLISMLNACRAGNTMAVKKFIEQGGVDVDEGDDDGITALQIAAAEGHYTMVEMLIRELQADIHLANVIGFTPFLHACREGHLNVAKYLVQNGARVTDKTRFNVTALALASAGGHVEVVNLLITLNTKFVEHDEKGNQTKKLENNEETNYPQVEKDLTPTALIAAAAHSQVSTAEVLEARGADVNNVLPGNIGLTALHVAAICGTAQIVQFLLTKHAVPKQLGGKTFEKWLKFVKDNNAKSLLTQLLHGRSIRDKTNDKSITEILDENDLPTLAKYRTELLFNQKIEDITPLMYAVAAGNLNAVTSCCKPVSEVRHPRMSKKLQEEFFKEELNAQEPTYGLTALMMTVVIRDFDMYREILDAGANPHIQTKPQNNENVLTALTLAQKLGFTEAVLYYYNKQFANQPTSTSRARDQLIRSTMDSFRTTKEGLRMILNKLGQMDEEPVVKDAGPSRDDFELLKHSGNVDWSKPLPFLDTQQLYYSQKTPEKPVDNITYDGNIQLCVNMTKNIAENFPLIQPLPVGVPLDTDYSIFENYSKCNQLNPETQNKALTAEEMLQKLKDYSNFGSSTTSDKLVMQRKLEKRRNSEVKSFSASDNPINVLAAVNLDRINFETEPKPMPKQFLLQPIKSIPHRFQNPHSAPTQRRQLQMQARNSGTNCQLRFRQRPPGLSWHSSNGSAYGSPRLTMDVLRSELASHNLQNYFEKLRVQEIDEKMFLELSKADFRQLVEDQHDREIIQNIQYGLRSRYGSQVNTPT</sequence>
<dbReference type="Proteomes" id="UP000783686">
    <property type="component" value="Unassembled WGS sequence"/>
</dbReference>
<dbReference type="PROSITE" id="PS50088">
    <property type="entry name" value="ANK_REPEAT"/>
    <property type="match status" value="3"/>
</dbReference>
<dbReference type="InterPro" id="IPR002110">
    <property type="entry name" value="Ankyrin_rpt"/>
</dbReference>
<dbReference type="AlphaFoldDB" id="A0A811JQG2"/>
<evidence type="ECO:0000313" key="4">
    <source>
        <dbReference type="EMBL" id="CAD5205544.1"/>
    </source>
</evidence>
<comment type="caution">
    <text evidence="4">The sequence shown here is derived from an EMBL/GenBank/DDBJ whole genome shotgun (WGS) entry which is preliminary data.</text>
</comment>
<keyword evidence="5" id="KW-1185">Reference proteome</keyword>
<gene>
    <name evidence="4" type="ORF">BOKJ2_LOCUS228</name>
</gene>
<dbReference type="InterPro" id="IPR036770">
    <property type="entry name" value="Ankyrin_rpt-contain_sf"/>
</dbReference>
<evidence type="ECO:0000256" key="3">
    <source>
        <dbReference type="PROSITE-ProRule" id="PRU00023"/>
    </source>
</evidence>
<dbReference type="PANTHER" id="PTHR24166">
    <property type="entry name" value="ROLLING PEBBLES, ISOFORM B"/>
    <property type="match status" value="1"/>
</dbReference>